<reference evidence="2" key="2">
    <citation type="submission" date="2020-11" db="EMBL/GenBank/DDBJ databases">
        <authorList>
            <person name="McCartney M.A."/>
            <person name="Auch B."/>
            <person name="Kono T."/>
            <person name="Mallez S."/>
            <person name="Becker A."/>
            <person name="Gohl D.M."/>
            <person name="Silverstein K.A.T."/>
            <person name="Koren S."/>
            <person name="Bechman K.B."/>
            <person name="Herman A."/>
            <person name="Abrahante J.E."/>
            <person name="Garbe J."/>
        </authorList>
    </citation>
    <scope>NUCLEOTIDE SEQUENCE</scope>
    <source>
        <strain evidence="2">Duluth1</strain>
        <tissue evidence="2">Whole animal</tissue>
    </source>
</reference>
<keyword evidence="3" id="KW-1185">Reference proteome</keyword>
<keyword evidence="1" id="KW-0472">Membrane</keyword>
<accession>A0A9D4EH74</accession>
<organism evidence="2 3">
    <name type="scientific">Dreissena polymorpha</name>
    <name type="common">Zebra mussel</name>
    <name type="synonym">Mytilus polymorpha</name>
    <dbReference type="NCBI Taxonomy" id="45954"/>
    <lineage>
        <taxon>Eukaryota</taxon>
        <taxon>Metazoa</taxon>
        <taxon>Spiralia</taxon>
        <taxon>Lophotrochozoa</taxon>
        <taxon>Mollusca</taxon>
        <taxon>Bivalvia</taxon>
        <taxon>Autobranchia</taxon>
        <taxon>Heteroconchia</taxon>
        <taxon>Euheterodonta</taxon>
        <taxon>Imparidentia</taxon>
        <taxon>Neoheterodontei</taxon>
        <taxon>Myida</taxon>
        <taxon>Dreissenoidea</taxon>
        <taxon>Dreissenidae</taxon>
        <taxon>Dreissena</taxon>
    </lineage>
</organism>
<reference evidence="2" key="1">
    <citation type="journal article" date="2019" name="bioRxiv">
        <title>The Genome of the Zebra Mussel, Dreissena polymorpha: A Resource for Invasive Species Research.</title>
        <authorList>
            <person name="McCartney M.A."/>
            <person name="Auch B."/>
            <person name="Kono T."/>
            <person name="Mallez S."/>
            <person name="Zhang Y."/>
            <person name="Obille A."/>
            <person name="Becker A."/>
            <person name="Abrahante J.E."/>
            <person name="Garbe J."/>
            <person name="Badalamenti J.P."/>
            <person name="Herman A."/>
            <person name="Mangelson H."/>
            <person name="Liachko I."/>
            <person name="Sullivan S."/>
            <person name="Sone E.D."/>
            <person name="Koren S."/>
            <person name="Silverstein K.A.T."/>
            <person name="Beckman K.B."/>
            <person name="Gohl D.M."/>
        </authorList>
    </citation>
    <scope>NUCLEOTIDE SEQUENCE</scope>
    <source>
        <strain evidence="2">Duluth1</strain>
        <tissue evidence="2">Whole animal</tissue>
    </source>
</reference>
<dbReference type="AlphaFoldDB" id="A0A9D4EH74"/>
<keyword evidence="1" id="KW-1133">Transmembrane helix</keyword>
<gene>
    <name evidence="2" type="ORF">DPMN_157422</name>
</gene>
<comment type="caution">
    <text evidence="2">The sequence shown here is derived from an EMBL/GenBank/DDBJ whole genome shotgun (WGS) entry which is preliminary data.</text>
</comment>
<evidence type="ECO:0000313" key="2">
    <source>
        <dbReference type="EMBL" id="KAH3779618.1"/>
    </source>
</evidence>
<dbReference type="Proteomes" id="UP000828390">
    <property type="component" value="Unassembled WGS sequence"/>
</dbReference>
<sequence length="53" mass="5415">MVAVRWLSPLSCSSCSGDGAPPAGCPLSLAPLAQVMVAVLQLVVPSLLLLLLR</sequence>
<protein>
    <submittedName>
        <fullName evidence="2">Uncharacterized protein</fullName>
    </submittedName>
</protein>
<proteinExistence type="predicted"/>
<dbReference type="EMBL" id="JAIWYP010000008">
    <property type="protein sequence ID" value="KAH3779618.1"/>
    <property type="molecule type" value="Genomic_DNA"/>
</dbReference>
<evidence type="ECO:0000256" key="1">
    <source>
        <dbReference type="SAM" id="Phobius"/>
    </source>
</evidence>
<feature type="transmembrane region" description="Helical" evidence="1">
    <location>
        <begin position="32"/>
        <end position="52"/>
    </location>
</feature>
<name>A0A9D4EH74_DREPO</name>
<keyword evidence="1" id="KW-0812">Transmembrane</keyword>
<evidence type="ECO:0000313" key="3">
    <source>
        <dbReference type="Proteomes" id="UP000828390"/>
    </source>
</evidence>